<proteinExistence type="predicted"/>
<dbReference type="InterPro" id="IPR027417">
    <property type="entry name" value="P-loop_NTPase"/>
</dbReference>
<evidence type="ECO:0000256" key="1">
    <source>
        <dbReference type="ARBA" id="ARBA00022448"/>
    </source>
</evidence>
<evidence type="ECO:0000256" key="5">
    <source>
        <dbReference type="ARBA" id="ARBA00037066"/>
    </source>
</evidence>
<accession>A0A4Y6V955</accession>
<dbReference type="GO" id="GO:0016887">
    <property type="term" value="F:ATP hydrolysis activity"/>
    <property type="evidence" value="ECO:0007669"/>
    <property type="project" value="InterPro"/>
</dbReference>
<dbReference type="Pfam" id="PF00005">
    <property type="entry name" value="ABC_tran"/>
    <property type="match status" value="1"/>
</dbReference>
<evidence type="ECO:0000313" key="8">
    <source>
        <dbReference type="Proteomes" id="UP000317214"/>
    </source>
</evidence>
<dbReference type="InterPro" id="IPR003439">
    <property type="entry name" value="ABC_transporter-like_ATP-bd"/>
</dbReference>
<dbReference type="Proteomes" id="UP000317214">
    <property type="component" value="Chromosome"/>
</dbReference>
<dbReference type="SMART" id="SM00382">
    <property type="entry name" value="AAA"/>
    <property type="match status" value="1"/>
</dbReference>
<dbReference type="PANTHER" id="PTHR42794">
    <property type="entry name" value="HEMIN IMPORT ATP-BINDING PROTEIN HMUV"/>
    <property type="match status" value="1"/>
</dbReference>
<evidence type="ECO:0000256" key="2">
    <source>
        <dbReference type="ARBA" id="ARBA00022741"/>
    </source>
</evidence>
<dbReference type="Gene3D" id="3.40.50.300">
    <property type="entry name" value="P-loop containing nucleotide triphosphate hydrolases"/>
    <property type="match status" value="1"/>
</dbReference>
<feature type="domain" description="ABC transporter" evidence="6">
    <location>
        <begin position="3"/>
        <end position="240"/>
    </location>
</feature>
<keyword evidence="2" id="KW-0547">Nucleotide-binding</keyword>
<keyword evidence="8" id="KW-1185">Reference proteome</keyword>
<protein>
    <submittedName>
        <fullName evidence="7">Heme ABC transporter ATP-binding protein</fullName>
    </submittedName>
</protein>
<dbReference type="EMBL" id="CP032485">
    <property type="protein sequence ID" value="QDH24905.1"/>
    <property type="molecule type" value="Genomic_DNA"/>
</dbReference>
<evidence type="ECO:0000313" key="7">
    <source>
        <dbReference type="EMBL" id="QDH24905.1"/>
    </source>
</evidence>
<evidence type="ECO:0000259" key="6">
    <source>
        <dbReference type="PROSITE" id="PS50893"/>
    </source>
</evidence>
<evidence type="ECO:0000256" key="4">
    <source>
        <dbReference type="ARBA" id="ARBA00022967"/>
    </source>
</evidence>
<comment type="function">
    <text evidence="5">Part of the ABC transporter complex HmuTUV involved in hemin import. Responsible for energy coupling to the transport system.</text>
</comment>
<sequence length="276" mass="29902">MTLKLQNVSYSTRGTALLDDVSFEIHPGEIVTIIGPNGAGKSTLLRVASGLLPASAGAVTLDSLPIDQLSPERLALRRAMLSQETSAQVRFTVEDIAGMSVHHLPRQRRLSLVAAQLQRVGLGAFAQREITSLSGGERQRAHLARVLVQLEAGLQHGQPGLLLLDEPISAQDPARQEQILELARDHTKRGGTCLIVLHDLNWAAACSDHIIVLNAGRIHLQGAACHVLTPEMLKDVFGLKSPRVRTHTATQRPFIIPHDVHFTAPHIGEKPPCTSQ</sequence>
<gene>
    <name evidence="7" type="ORF">D5366_06395</name>
</gene>
<dbReference type="OrthoDB" id="9810077at2"/>
<keyword evidence="3 7" id="KW-0067">ATP-binding</keyword>
<dbReference type="GO" id="GO:0005524">
    <property type="term" value="F:ATP binding"/>
    <property type="evidence" value="ECO:0007669"/>
    <property type="project" value="UniProtKB-KW"/>
</dbReference>
<dbReference type="AlphaFoldDB" id="A0A4Y6V955"/>
<dbReference type="CDD" id="cd03214">
    <property type="entry name" value="ABC_Iron-Siderophores_B12_Hemin"/>
    <property type="match status" value="1"/>
</dbReference>
<keyword evidence="4" id="KW-1278">Translocase</keyword>
<reference evidence="7 8" key="1">
    <citation type="submission" date="2018-09" db="EMBL/GenBank/DDBJ databases">
        <title>The complete genome sequence of Neokomagataea tanensis NBRC 106556(T).</title>
        <authorList>
            <person name="Chua K.-O."/>
            <person name="See-Too W.-S."/>
            <person name="Hong K.-W."/>
            <person name="Yin W.-F."/>
            <person name="Chan K.-G."/>
        </authorList>
    </citation>
    <scope>NUCLEOTIDE SEQUENCE [LARGE SCALE GENOMIC DNA]</scope>
    <source>
        <strain evidence="8">AH13 \ NBRC 106556</strain>
    </source>
</reference>
<dbReference type="RefSeq" id="WP_141492752.1">
    <property type="nucleotide sequence ID" value="NZ_CP032485.1"/>
</dbReference>
<organism evidence="7 8">
    <name type="scientific">Neokomagataea tanensis</name>
    <dbReference type="NCBI Taxonomy" id="661191"/>
    <lineage>
        <taxon>Bacteria</taxon>
        <taxon>Pseudomonadati</taxon>
        <taxon>Pseudomonadota</taxon>
        <taxon>Alphaproteobacteria</taxon>
        <taxon>Acetobacterales</taxon>
        <taxon>Acetobacteraceae</taxon>
        <taxon>Neokomagataea</taxon>
    </lineage>
</organism>
<dbReference type="PANTHER" id="PTHR42794:SF1">
    <property type="entry name" value="HEMIN IMPORT ATP-BINDING PROTEIN HMUV"/>
    <property type="match status" value="1"/>
</dbReference>
<dbReference type="SUPFAM" id="SSF52540">
    <property type="entry name" value="P-loop containing nucleoside triphosphate hydrolases"/>
    <property type="match status" value="1"/>
</dbReference>
<dbReference type="PROSITE" id="PS50893">
    <property type="entry name" value="ABC_TRANSPORTER_2"/>
    <property type="match status" value="1"/>
</dbReference>
<evidence type="ECO:0000256" key="3">
    <source>
        <dbReference type="ARBA" id="ARBA00022840"/>
    </source>
</evidence>
<keyword evidence="1" id="KW-0813">Transport</keyword>
<dbReference type="NCBIfam" id="NF010068">
    <property type="entry name" value="PRK13548.1"/>
    <property type="match status" value="1"/>
</dbReference>
<dbReference type="InterPro" id="IPR003593">
    <property type="entry name" value="AAA+_ATPase"/>
</dbReference>
<name>A0A4Y6V955_9PROT</name>
<dbReference type="KEGG" id="ntn:D5366_06395"/>